<feature type="domain" description="Alcohol dehydrogenase-like N-terminal" evidence="6">
    <location>
        <begin position="23"/>
        <end position="100"/>
    </location>
</feature>
<dbReference type="Pfam" id="PF08240">
    <property type="entry name" value="ADH_N"/>
    <property type="match status" value="1"/>
</dbReference>
<comment type="caution">
    <text evidence="8">The sequence shown here is derived from an EMBL/GenBank/DDBJ whole genome shotgun (WGS) entry which is preliminary data.</text>
</comment>
<proteinExistence type="inferred from homology"/>
<evidence type="ECO:0000259" key="6">
    <source>
        <dbReference type="Pfam" id="PF08240"/>
    </source>
</evidence>
<dbReference type="PANTHER" id="PTHR43350">
    <property type="entry name" value="NAD-DEPENDENT ALCOHOL DEHYDROGENASE"/>
    <property type="match status" value="1"/>
</dbReference>
<dbReference type="Gene3D" id="3.40.50.720">
    <property type="entry name" value="NAD(P)-binding Rossmann-like Domain"/>
    <property type="match status" value="1"/>
</dbReference>
<evidence type="ECO:0000256" key="5">
    <source>
        <dbReference type="ARBA" id="ARBA00023002"/>
    </source>
</evidence>
<comment type="cofactor">
    <cofactor evidence="1">
        <name>Zn(2+)</name>
        <dbReference type="ChEBI" id="CHEBI:29105"/>
    </cofactor>
</comment>
<dbReference type="EMBL" id="BAAARV010000093">
    <property type="protein sequence ID" value="GAA2383280.1"/>
    <property type="molecule type" value="Genomic_DNA"/>
</dbReference>
<sequence length="335" mass="35149">MRALAVEGRALALRDGPDPVPAAGELLVEAVALGICATDREIVADGRVEGLILGHESLGRVAGTGELVVGRVRHPDPEPCGACARGQQDMCRNGGYTERGIRGLDGFGSTLWTSHFLDVTHLAPELGRDDIGVLVEPCSIAVKAWEQVRRIGARAWFEPGTVLVTGAGPIGQLAALLCRQFELDVHVLDRHAGGVKARLVRELGATYHHDPADEVLRRLRPDVVIETTGDPGVVLAALTGTAAFGVVCLTGVPRDGRDLTFDAAAAARELVLRNVAVVGSVNAGEAHYAEAAAALQAADPDWLAGLITRRVPLARAAAEALEPPGPDDVKTIVTF</sequence>
<evidence type="ECO:0000313" key="8">
    <source>
        <dbReference type="EMBL" id="GAA2383280.1"/>
    </source>
</evidence>
<dbReference type="RefSeq" id="WP_344619026.1">
    <property type="nucleotide sequence ID" value="NZ_BAAARV010000093.1"/>
</dbReference>
<comment type="similarity">
    <text evidence="2">Belongs to the zinc-containing alcohol dehydrogenase family.</text>
</comment>
<dbReference type="Proteomes" id="UP001501444">
    <property type="component" value="Unassembled WGS sequence"/>
</dbReference>
<dbReference type="SUPFAM" id="SSF50129">
    <property type="entry name" value="GroES-like"/>
    <property type="match status" value="1"/>
</dbReference>
<reference evidence="9" key="1">
    <citation type="journal article" date="2019" name="Int. J. Syst. Evol. Microbiol.">
        <title>The Global Catalogue of Microorganisms (GCM) 10K type strain sequencing project: providing services to taxonomists for standard genome sequencing and annotation.</title>
        <authorList>
            <consortium name="The Broad Institute Genomics Platform"/>
            <consortium name="The Broad Institute Genome Sequencing Center for Infectious Disease"/>
            <person name="Wu L."/>
            <person name="Ma J."/>
        </authorList>
    </citation>
    <scope>NUCLEOTIDE SEQUENCE [LARGE SCALE GENOMIC DNA]</scope>
    <source>
        <strain evidence="9">JCM 3272</strain>
    </source>
</reference>
<dbReference type="Pfam" id="PF16912">
    <property type="entry name" value="Glu_dehyd_C"/>
    <property type="match status" value="1"/>
</dbReference>
<dbReference type="InterPro" id="IPR031640">
    <property type="entry name" value="Glu_dehyd_C"/>
</dbReference>
<keyword evidence="3" id="KW-0479">Metal-binding</keyword>
<dbReference type="PANTHER" id="PTHR43350:SF19">
    <property type="entry name" value="D-GULOSIDE 3-DEHYDROGENASE"/>
    <property type="match status" value="1"/>
</dbReference>
<dbReference type="SUPFAM" id="SSF51735">
    <property type="entry name" value="NAD(P)-binding Rossmann-fold domains"/>
    <property type="match status" value="1"/>
</dbReference>
<organism evidence="8 9">
    <name type="scientific">Dactylosporangium salmoneum</name>
    <dbReference type="NCBI Taxonomy" id="53361"/>
    <lineage>
        <taxon>Bacteria</taxon>
        <taxon>Bacillati</taxon>
        <taxon>Actinomycetota</taxon>
        <taxon>Actinomycetes</taxon>
        <taxon>Micromonosporales</taxon>
        <taxon>Micromonosporaceae</taxon>
        <taxon>Dactylosporangium</taxon>
    </lineage>
</organism>
<keyword evidence="9" id="KW-1185">Reference proteome</keyword>
<protein>
    <submittedName>
        <fullName evidence="8">Glucose 1-dehydrogenase</fullName>
    </submittedName>
</protein>
<evidence type="ECO:0000256" key="2">
    <source>
        <dbReference type="ARBA" id="ARBA00008072"/>
    </source>
</evidence>
<accession>A0ABP5ULG6</accession>
<evidence type="ECO:0000256" key="1">
    <source>
        <dbReference type="ARBA" id="ARBA00001947"/>
    </source>
</evidence>
<name>A0ABP5ULG6_9ACTN</name>
<gene>
    <name evidence="8" type="ORF">GCM10010170_092130</name>
</gene>
<keyword evidence="4" id="KW-0862">Zinc</keyword>
<dbReference type="InterPro" id="IPR036291">
    <property type="entry name" value="NAD(P)-bd_dom_sf"/>
</dbReference>
<keyword evidence="5" id="KW-0560">Oxidoreductase</keyword>
<dbReference type="Gene3D" id="3.90.180.10">
    <property type="entry name" value="Medium-chain alcohol dehydrogenases, catalytic domain"/>
    <property type="match status" value="1"/>
</dbReference>
<evidence type="ECO:0000259" key="7">
    <source>
        <dbReference type="Pfam" id="PF16912"/>
    </source>
</evidence>
<dbReference type="InterPro" id="IPR011032">
    <property type="entry name" value="GroES-like_sf"/>
</dbReference>
<evidence type="ECO:0000256" key="4">
    <source>
        <dbReference type="ARBA" id="ARBA00022833"/>
    </source>
</evidence>
<evidence type="ECO:0000256" key="3">
    <source>
        <dbReference type="ARBA" id="ARBA00022723"/>
    </source>
</evidence>
<feature type="domain" description="Glucose dehydrogenase C-terminal" evidence="7">
    <location>
        <begin position="130"/>
        <end position="335"/>
    </location>
</feature>
<evidence type="ECO:0000313" key="9">
    <source>
        <dbReference type="Proteomes" id="UP001501444"/>
    </source>
</evidence>
<dbReference type="InterPro" id="IPR013154">
    <property type="entry name" value="ADH-like_N"/>
</dbReference>